<dbReference type="SUPFAM" id="SSF56672">
    <property type="entry name" value="DNA/RNA polymerases"/>
    <property type="match status" value="1"/>
</dbReference>
<dbReference type="InterPro" id="IPR043502">
    <property type="entry name" value="DNA/RNA_pol_sf"/>
</dbReference>
<dbReference type="InterPro" id="IPR000477">
    <property type="entry name" value="RT_dom"/>
</dbReference>
<dbReference type="InterPro" id="IPR043128">
    <property type="entry name" value="Rev_trsase/Diguanyl_cyclase"/>
</dbReference>
<proteinExistence type="predicted"/>
<evidence type="ECO:0000313" key="2">
    <source>
        <dbReference type="Proteomes" id="UP001152795"/>
    </source>
</evidence>
<organism evidence="1 2">
    <name type="scientific">Paramuricea clavata</name>
    <name type="common">Red gorgonian</name>
    <name type="synonym">Violescent sea-whip</name>
    <dbReference type="NCBI Taxonomy" id="317549"/>
    <lineage>
        <taxon>Eukaryota</taxon>
        <taxon>Metazoa</taxon>
        <taxon>Cnidaria</taxon>
        <taxon>Anthozoa</taxon>
        <taxon>Octocorallia</taxon>
        <taxon>Malacalcyonacea</taxon>
        <taxon>Plexauridae</taxon>
        <taxon>Paramuricea</taxon>
    </lineage>
</organism>
<gene>
    <name evidence="1" type="ORF">PACLA_8A063053</name>
</gene>
<dbReference type="InterPro" id="IPR036691">
    <property type="entry name" value="Endo/exonu/phosph_ase_sf"/>
</dbReference>
<sequence length="1172" mass="136187">MTSEISFSTWNINGLLNKVLGDKTKNKDFLEAFSKIDFMFLTETWTNANINIPGFEAVISEVAKPLTDKACRQSGGIALLFKTKFKKHVTVIKNTKNFLWCKISKDILNSDSNLYVCGTYIPPEKSKYFEPEIFDELENDLISFSSKGNTILLGDFNARTSKLEDYISNEGNEHVYNINEHSLQPLERQNFDGIINNHGKQLINICKNTDMRILNGRTKGDSLGRPTFHRKNGTSVIDYIICNQNLSQNINHFVVKAPTYLSDHSQIVTWINTHKTVEATKDNPSQPSLEKLPRQYIWTADSKETFIKQLKSNEIQRKLNDFLNNDFSHDKEGINKCVHEFENILLETSKKSLKIKKKKFRHKINNVANKKWFDKDCRFKRHEVRKLANQKHKDPSNNEIRTSYHKALKHYKETLESKKTIFHMEKIEELEKASEKDPISFWKSLKTSTDNLDFNETKNMPTEGEWLAYFEKLHSEHKLGDEQEEILECLENYEKTKDQFNKLDGTITDTDLLNAAKNMKLKKAAYSDKIKNEMIKSSTGILLKGYLKVFNAILISGHFPESWCEGIITPIFKSGNSLDPSNYRGICVSSCMGKLFCSILNTRLACYTKEKKSIHPTQIGFISGNRTADHILTLKTLHDKYVKQSENGKIYACFVDFKKAFDSIWHKGLYLKLLENEIGGRFYELIKNMYSKTKCAIKLSDYRTSFFQYKKGVRQGCILSPLLFNIYINELPQLFEKTQSDPLVFPNGTAINSLLYADDLIILSRSKSGLQNCLNKLHNWCKKWLMEVNMKKTKIMIFQKHNSKIPKLNFSIGNNTVEITKEYTYLGLKLEPNGKFKLTQKQLSEKALHALHKIRRQLDISSLSPKTAIKIFNGVISPILLYNSEVWGAYQKNDYNKWDNSQTEKAHLRFCKLYLGVNRKATNTACRAELGKFPLLITIQKNIINYLKHILELPDTTIVKQALFVSRDLYKNGKESFYSNAMNMLKPYYSQDDETTNIEIALRNIDTKTIVNRIKEKYVEFWKHKITKSPKLSFFCQFKKDYKLEDYLHLIKNPIQRKNFSKFRISNHKLEIEYGRYKNIPREQRLCKLCNSGEVEDEFHVAFACKTYETLRNNTNDILKDFFQLSTTSQTKQKLLEHLMSSNDIVLINLFSKFISLCLTERENSLKPMENT</sequence>
<dbReference type="GO" id="GO:0003824">
    <property type="term" value="F:catalytic activity"/>
    <property type="evidence" value="ECO:0007669"/>
    <property type="project" value="InterPro"/>
</dbReference>
<dbReference type="Pfam" id="PF00078">
    <property type="entry name" value="RVT_1"/>
    <property type="match status" value="1"/>
</dbReference>
<dbReference type="PROSITE" id="PS50878">
    <property type="entry name" value="RT_POL"/>
    <property type="match status" value="1"/>
</dbReference>
<dbReference type="PANTHER" id="PTHR47027:SF20">
    <property type="entry name" value="REVERSE TRANSCRIPTASE-LIKE PROTEIN WITH RNA-DIRECTED DNA POLYMERASE DOMAIN"/>
    <property type="match status" value="1"/>
</dbReference>
<dbReference type="CDD" id="cd01650">
    <property type="entry name" value="RT_nLTR_like"/>
    <property type="match status" value="1"/>
</dbReference>
<dbReference type="InterPro" id="IPR005135">
    <property type="entry name" value="Endo/exonuclease/phosphatase"/>
</dbReference>
<dbReference type="Pfam" id="PF14529">
    <property type="entry name" value="Exo_endo_phos_2"/>
    <property type="match status" value="1"/>
</dbReference>
<protein>
    <submittedName>
        <fullName evidence="1">Uncharacterized protein</fullName>
    </submittedName>
</protein>
<name>A0A6S7IUF0_PARCT</name>
<dbReference type="OrthoDB" id="8961048at2759"/>
<dbReference type="PANTHER" id="PTHR47027">
    <property type="entry name" value="REVERSE TRANSCRIPTASE DOMAIN-CONTAINING PROTEIN"/>
    <property type="match status" value="1"/>
</dbReference>
<keyword evidence="2" id="KW-1185">Reference proteome</keyword>
<dbReference type="Gene3D" id="3.30.70.270">
    <property type="match status" value="1"/>
</dbReference>
<reference evidence="1" key="1">
    <citation type="submission" date="2020-04" db="EMBL/GenBank/DDBJ databases">
        <authorList>
            <person name="Alioto T."/>
            <person name="Alioto T."/>
            <person name="Gomez Garrido J."/>
        </authorList>
    </citation>
    <scope>NUCLEOTIDE SEQUENCE</scope>
    <source>
        <strain evidence="1">A484AB</strain>
    </source>
</reference>
<dbReference type="Proteomes" id="UP001152795">
    <property type="component" value="Unassembled WGS sequence"/>
</dbReference>
<dbReference type="AlphaFoldDB" id="A0A6S7IUF0"/>
<dbReference type="SUPFAM" id="SSF56219">
    <property type="entry name" value="DNase I-like"/>
    <property type="match status" value="1"/>
</dbReference>
<dbReference type="EMBL" id="CACRXK020006347">
    <property type="protein sequence ID" value="CAB4009131.1"/>
    <property type="molecule type" value="Genomic_DNA"/>
</dbReference>
<dbReference type="Gene3D" id="3.60.10.10">
    <property type="entry name" value="Endonuclease/exonuclease/phosphatase"/>
    <property type="match status" value="1"/>
</dbReference>
<accession>A0A6S7IUF0</accession>
<comment type="caution">
    <text evidence="1">The sequence shown here is derived from an EMBL/GenBank/DDBJ whole genome shotgun (WGS) entry which is preliminary data.</text>
</comment>
<evidence type="ECO:0000313" key="1">
    <source>
        <dbReference type="EMBL" id="CAB4009131.1"/>
    </source>
</evidence>